<dbReference type="Gene3D" id="1.10.4020.10">
    <property type="entry name" value="DNA breaking-rejoining enzymes"/>
    <property type="match status" value="1"/>
</dbReference>
<dbReference type="InterPro" id="IPR001909">
    <property type="entry name" value="KRAB"/>
</dbReference>
<dbReference type="PROSITE" id="PS50804">
    <property type="entry name" value="SCAN_BOX"/>
    <property type="match status" value="1"/>
</dbReference>
<evidence type="ECO:0000256" key="9">
    <source>
        <dbReference type="ARBA" id="ARBA00023163"/>
    </source>
</evidence>
<dbReference type="SMART" id="SM00349">
    <property type="entry name" value="KRAB"/>
    <property type="match status" value="1"/>
</dbReference>
<accession>A0A7J7QUC7</accession>
<evidence type="ECO:0000256" key="13">
    <source>
        <dbReference type="SAM" id="MobiDB-lite"/>
    </source>
</evidence>
<evidence type="ECO:0000313" key="18">
    <source>
        <dbReference type="Proteomes" id="UP000527355"/>
    </source>
</evidence>
<keyword evidence="8" id="KW-0238">DNA-binding</keyword>
<feature type="region of interest" description="Disordered" evidence="13">
    <location>
        <begin position="126"/>
        <end position="272"/>
    </location>
</feature>
<feature type="compositionally biased region" description="Low complexity" evidence="13">
    <location>
        <begin position="313"/>
        <end position="326"/>
    </location>
</feature>
<keyword evidence="3" id="KW-0479">Metal-binding</keyword>
<dbReference type="FunFam" id="3.30.160.60:FF:000363">
    <property type="entry name" value="Zinc finger protein 239"/>
    <property type="match status" value="1"/>
</dbReference>
<feature type="domain" description="C2H2-type" evidence="14">
    <location>
        <begin position="411"/>
        <end position="438"/>
    </location>
</feature>
<evidence type="ECO:0000256" key="11">
    <source>
        <dbReference type="PROSITE-ProRule" id="PRU00042"/>
    </source>
</evidence>
<dbReference type="Gene3D" id="6.10.140.140">
    <property type="match status" value="1"/>
</dbReference>
<dbReference type="Pfam" id="PF01352">
    <property type="entry name" value="KRAB"/>
    <property type="match status" value="1"/>
</dbReference>
<dbReference type="SUPFAM" id="SSF109640">
    <property type="entry name" value="KRAB domain (Kruppel-associated box)"/>
    <property type="match status" value="1"/>
</dbReference>
<dbReference type="AlphaFoldDB" id="A0A7J7QUC7"/>
<name>A0A7J7QUC7_MYOMY</name>
<proteinExistence type="predicted"/>
<dbReference type="Pfam" id="PF02023">
    <property type="entry name" value="SCAN"/>
    <property type="match status" value="1"/>
</dbReference>
<dbReference type="SMART" id="SM00431">
    <property type="entry name" value="SCAN"/>
    <property type="match status" value="1"/>
</dbReference>
<organism evidence="17 18">
    <name type="scientific">Myotis myotis</name>
    <name type="common">Greater mouse-eared bat</name>
    <name type="synonym">Vespertilio myotis</name>
    <dbReference type="NCBI Taxonomy" id="51298"/>
    <lineage>
        <taxon>Eukaryota</taxon>
        <taxon>Metazoa</taxon>
        <taxon>Chordata</taxon>
        <taxon>Craniata</taxon>
        <taxon>Vertebrata</taxon>
        <taxon>Euteleostomi</taxon>
        <taxon>Mammalia</taxon>
        <taxon>Eutheria</taxon>
        <taxon>Laurasiatheria</taxon>
        <taxon>Chiroptera</taxon>
        <taxon>Yangochiroptera</taxon>
        <taxon>Vespertilionidae</taxon>
        <taxon>Myotis</taxon>
    </lineage>
</organism>
<sequence>MPSPLGAPRPPSVRPAPAPEDPEAARLRFRGFRYREVAGPREALAQLRGLCRQWLRPEAHSKEQMLELLVLEQFLGALPPEIQAWVQGQGPGSPEEAAALVEGLQRDPGQLLGWITAQVLKQPVPPAAQKAEDSLASLHSPERGQPLGAAAGEGPEGAQLGGCPVKREPEAEAQEMGERGGSWRECGQPSPGGDPEGLQSRPERREDGCEPCACWRRRAAAAARGRPDPHRPHFLASASPPNPVQSQEGLVGPGEPDAASFHPPRMQEEWGLLDPSQKELYWDAMLEKYGSVVSQGLPPPLPDPRAELEPGLEPGSPSAGAEGPGSLRTGAEREGPSGSAASVPPPPEPDAARSKPYTCEQCGRGFDWKSVFVIHHRAHQGGPGAPRPLQGPREPGAPRHPRRAPPGARSYTCAECGRGFSWKSQLVIHRKSHAARQRHVCGDCGRGFDWKSQLVIHRRGHRPGDP</sequence>
<feature type="region of interest" description="Disordered" evidence="13">
    <location>
        <begin position="378"/>
        <end position="410"/>
    </location>
</feature>
<dbReference type="InterPro" id="IPR036051">
    <property type="entry name" value="KRAB_dom_sf"/>
</dbReference>
<feature type="domain" description="SCAN box" evidence="15">
    <location>
        <begin position="26"/>
        <end position="107"/>
    </location>
</feature>
<evidence type="ECO:0000256" key="4">
    <source>
        <dbReference type="ARBA" id="ARBA00022737"/>
    </source>
</evidence>
<feature type="compositionally biased region" description="Low complexity" evidence="13">
    <location>
        <begin position="144"/>
        <end position="162"/>
    </location>
</feature>
<keyword evidence="7" id="KW-0805">Transcription regulation</keyword>
<evidence type="ECO:0000259" key="14">
    <source>
        <dbReference type="PROSITE" id="PS50157"/>
    </source>
</evidence>
<feature type="region of interest" description="Disordered" evidence="13">
    <location>
        <begin position="292"/>
        <end position="357"/>
    </location>
</feature>
<dbReference type="GO" id="GO:0006355">
    <property type="term" value="P:regulation of DNA-templated transcription"/>
    <property type="evidence" value="ECO:0007669"/>
    <property type="project" value="InterPro"/>
</dbReference>
<evidence type="ECO:0000256" key="10">
    <source>
        <dbReference type="ARBA" id="ARBA00023242"/>
    </source>
</evidence>
<dbReference type="SUPFAM" id="SSF57667">
    <property type="entry name" value="beta-beta-alpha zinc fingers"/>
    <property type="match status" value="2"/>
</dbReference>
<evidence type="ECO:0000313" key="17">
    <source>
        <dbReference type="EMBL" id="KAF6267490.1"/>
    </source>
</evidence>
<keyword evidence="4" id="KW-0677">Repeat</keyword>
<dbReference type="PROSITE" id="PS50157">
    <property type="entry name" value="ZINC_FINGER_C2H2_2"/>
    <property type="match status" value="3"/>
</dbReference>
<dbReference type="PROSITE" id="PS50805">
    <property type="entry name" value="KRAB"/>
    <property type="match status" value="1"/>
</dbReference>
<evidence type="ECO:0000256" key="6">
    <source>
        <dbReference type="ARBA" id="ARBA00022833"/>
    </source>
</evidence>
<feature type="domain" description="C2H2-type" evidence="14">
    <location>
        <begin position="439"/>
        <end position="466"/>
    </location>
</feature>
<dbReference type="Gene3D" id="3.30.160.60">
    <property type="entry name" value="Classic Zinc Finger"/>
    <property type="match status" value="3"/>
</dbReference>
<comment type="caution">
    <text evidence="17">The sequence shown here is derived from an EMBL/GenBank/DDBJ whole genome shotgun (WGS) entry which is preliminary data.</text>
</comment>
<dbReference type="SUPFAM" id="SSF47353">
    <property type="entry name" value="Retrovirus capsid dimerization domain-like"/>
    <property type="match status" value="1"/>
</dbReference>
<comment type="subcellular location">
    <subcellularLocation>
        <location evidence="2 12">Nucleus</location>
    </subcellularLocation>
</comment>
<gene>
    <name evidence="17" type="ORF">mMyoMyo1_021052</name>
</gene>
<dbReference type="CDD" id="cd07765">
    <property type="entry name" value="KRAB_A-box"/>
    <property type="match status" value="1"/>
</dbReference>
<keyword evidence="18" id="KW-1185">Reference proteome</keyword>
<dbReference type="InterPro" id="IPR038269">
    <property type="entry name" value="SCAN_sf"/>
</dbReference>
<keyword evidence="9" id="KW-0804">Transcription</keyword>
<evidence type="ECO:0000256" key="12">
    <source>
        <dbReference type="PROSITE-ProRule" id="PRU00187"/>
    </source>
</evidence>
<protein>
    <submittedName>
        <fullName evidence="17">Zinc finger protein 446</fullName>
    </submittedName>
</protein>
<keyword evidence="5 11" id="KW-0863">Zinc-finger</keyword>
<dbReference type="PANTHER" id="PTHR45935:SF31">
    <property type="entry name" value="MYELOID ZINC FINGER 1"/>
    <property type="match status" value="1"/>
</dbReference>
<keyword evidence="6" id="KW-0862">Zinc</keyword>
<dbReference type="EMBL" id="JABWUV010000055">
    <property type="protein sequence ID" value="KAF6267490.1"/>
    <property type="molecule type" value="Genomic_DNA"/>
</dbReference>
<dbReference type="GO" id="GO:0008270">
    <property type="term" value="F:zinc ion binding"/>
    <property type="evidence" value="ECO:0007669"/>
    <property type="project" value="UniProtKB-KW"/>
</dbReference>
<dbReference type="InterPro" id="IPR003309">
    <property type="entry name" value="SCAN_dom"/>
</dbReference>
<comment type="function">
    <text evidence="1">May be involved in transcriptional regulation.</text>
</comment>
<dbReference type="GO" id="GO:0005634">
    <property type="term" value="C:nucleus"/>
    <property type="evidence" value="ECO:0007669"/>
    <property type="project" value="UniProtKB-SubCell"/>
</dbReference>
<feature type="domain" description="KRAB" evidence="16">
    <location>
        <begin position="256"/>
        <end position="327"/>
    </location>
</feature>
<dbReference type="FunFam" id="1.10.4020.10:FF:000001">
    <property type="entry name" value="zinc finger protein 263 isoform X1"/>
    <property type="match status" value="1"/>
</dbReference>
<dbReference type="CDD" id="cd07936">
    <property type="entry name" value="SCAN"/>
    <property type="match status" value="1"/>
</dbReference>
<feature type="region of interest" description="Disordered" evidence="13">
    <location>
        <begin position="1"/>
        <end position="24"/>
    </location>
</feature>
<dbReference type="InterPro" id="IPR013087">
    <property type="entry name" value="Znf_C2H2_type"/>
</dbReference>
<dbReference type="PROSITE" id="PS00028">
    <property type="entry name" value="ZINC_FINGER_C2H2_1"/>
    <property type="match status" value="3"/>
</dbReference>
<feature type="compositionally biased region" description="Basic and acidic residues" evidence="13">
    <location>
        <begin position="165"/>
        <end position="182"/>
    </location>
</feature>
<evidence type="ECO:0000256" key="1">
    <source>
        <dbReference type="ARBA" id="ARBA00003767"/>
    </source>
</evidence>
<dbReference type="PANTHER" id="PTHR45935">
    <property type="entry name" value="PROTEIN ZBED8-RELATED"/>
    <property type="match status" value="1"/>
</dbReference>
<keyword evidence="10 12" id="KW-0539">Nucleus</keyword>
<feature type="compositionally biased region" description="Pro residues" evidence="13">
    <location>
        <begin position="1"/>
        <end position="19"/>
    </location>
</feature>
<evidence type="ECO:0000259" key="15">
    <source>
        <dbReference type="PROSITE" id="PS50804"/>
    </source>
</evidence>
<evidence type="ECO:0000256" key="7">
    <source>
        <dbReference type="ARBA" id="ARBA00023015"/>
    </source>
</evidence>
<evidence type="ECO:0000259" key="16">
    <source>
        <dbReference type="PROSITE" id="PS50805"/>
    </source>
</evidence>
<dbReference type="VEuPathDB" id="HostDB:GeneID_118657427"/>
<dbReference type="FunFam" id="3.30.160.60:FF:001613">
    <property type="entry name" value="Zinc finger protein 446"/>
    <property type="match status" value="1"/>
</dbReference>
<dbReference type="SMART" id="SM00355">
    <property type="entry name" value="ZnF_C2H2"/>
    <property type="match status" value="3"/>
</dbReference>
<feature type="domain" description="C2H2-type" evidence="14">
    <location>
        <begin position="357"/>
        <end position="384"/>
    </location>
</feature>
<dbReference type="GO" id="GO:0003677">
    <property type="term" value="F:DNA binding"/>
    <property type="evidence" value="ECO:0007669"/>
    <property type="project" value="UniProtKB-KW"/>
</dbReference>
<reference evidence="17 18" key="1">
    <citation type="journal article" date="2020" name="Nature">
        <title>Six reference-quality genomes reveal evolution of bat adaptations.</title>
        <authorList>
            <person name="Jebb D."/>
            <person name="Huang Z."/>
            <person name="Pippel M."/>
            <person name="Hughes G.M."/>
            <person name="Lavrichenko K."/>
            <person name="Devanna P."/>
            <person name="Winkler S."/>
            <person name="Jermiin L.S."/>
            <person name="Skirmuntt E.C."/>
            <person name="Katzourakis A."/>
            <person name="Burkitt-Gray L."/>
            <person name="Ray D.A."/>
            <person name="Sullivan K.A.M."/>
            <person name="Roscito J.G."/>
            <person name="Kirilenko B.M."/>
            <person name="Davalos L.M."/>
            <person name="Corthals A.P."/>
            <person name="Power M.L."/>
            <person name="Jones G."/>
            <person name="Ransome R.D."/>
            <person name="Dechmann D.K.N."/>
            <person name="Locatelli A.G."/>
            <person name="Puechmaille S.J."/>
            <person name="Fedrigo O."/>
            <person name="Jarvis E.D."/>
            <person name="Hiller M."/>
            <person name="Vernes S.C."/>
            <person name="Myers E.W."/>
            <person name="Teeling E.C."/>
        </authorList>
    </citation>
    <scope>NUCLEOTIDE SEQUENCE [LARGE SCALE GENOMIC DNA]</scope>
    <source>
        <strain evidence="17">MMyoMyo1</strain>
        <tissue evidence="17">Flight muscle</tissue>
    </source>
</reference>
<dbReference type="Proteomes" id="UP000527355">
    <property type="component" value="Unassembled WGS sequence"/>
</dbReference>
<dbReference type="InterPro" id="IPR036236">
    <property type="entry name" value="Znf_C2H2_sf"/>
</dbReference>
<dbReference type="InterPro" id="IPR050916">
    <property type="entry name" value="SCAN-C2H2_zinc_finger"/>
</dbReference>
<evidence type="ECO:0000256" key="3">
    <source>
        <dbReference type="ARBA" id="ARBA00022723"/>
    </source>
</evidence>
<evidence type="ECO:0000256" key="2">
    <source>
        <dbReference type="ARBA" id="ARBA00004123"/>
    </source>
</evidence>
<evidence type="ECO:0000256" key="5">
    <source>
        <dbReference type="ARBA" id="ARBA00022771"/>
    </source>
</evidence>
<dbReference type="Pfam" id="PF00096">
    <property type="entry name" value="zf-C2H2"/>
    <property type="match status" value="1"/>
</dbReference>
<evidence type="ECO:0000256" key="8">
    <source>
        <dbReference type="ARBA" id="ARBA00023125"/>
    </source>
</evidence>